<dbReference type="InterPro" id="IPR013785">
    <property type="entry name" value="Aldolase_TIM"/>
</dbReference>
<dbReference type="SUPFAM" id="SSF51395">
    <property type="entry name" value="FMN-linked oxidoreductases"/>
    <property type="match status" value="1"/>
</dbReference>
<dbReference type="InterPro" id="IPR001155">
    <property type="entry name" value="OxRdtase_FMN_N"/>
</dbReference>
<organism evidence="11 12">
    <name type="scientific">Gulosibacter chungangensis</name>
    <dbReference type="NCBI Taxonomy" id="979746"/>
    <lineage>
        <taxon>Bacteria</taxon>
        <taxon>Bacillati</taxon>
        <taxon>Actinomycetota</taxon>
        <taxon>Actinomycetes</taxon>
        <taxon>Micrococcales</taxon>
        <taxon>Microbacteriaceae</taxon>
        <taxon>Gulosibacter</taxon>
    </lineage>
</organism>
<dbReference type="Pfam" id="PF00724">
    <property type="entry name" value="Oxidored_FMN"/>
    <property type="match status" value="1"/>
</dbReference>
<evidence type="ECO:0000256" key="8">
    <source>
        <dbReference type="ARBA" id="ARBA00023004"/>
    </source>
</evidence>
<dbReference type="GO" id="GO:0010181">
    <property type="term" value="F:FMN binding"/>
    <property type="evidence" value="ECO:0007669"/>
    <property type="project" value="InterPro"/>
</dbReference>
<accession>A0A7J5BGC2</accession>
<evidence type="ECO:0000256" key="4">
    <source>
        <dbReference type="ARBA" id="ARBA00022630"/>
    </source>
</evidence>
<evidence type="ECO:0000256" key="2">
    <source>
        <dbReference type="ARBA" id="ARBA00001966"/>
    </source>
</evidence>
<dbReference type="Gene3D" id="3.20.20.70">
    <property type="entry name" value="Aldolase class I"/>
    <property type="match status" value="1"/>
</dbReference>
<dbReference type="Gene3D" id="3.40.50.720">
    <property type="entry name" value="NAD(P)-binding Rossmann-like Domain"/>
    <property type="match status" value="1"/>
</dbReference>
<gene>
    <name evidence="11" type="ORF">F8O05_02455</name>
</gene>
<protein>
    <submittedName>
        <fullName evidence="11">FAD-dependent oxidoreductase</fullName>
    </submittedName>
</protein>
<evidence type="ECO:0000259" key="10">
    <source>
        <dbReference type="Pfam" id="PF00724"/>
    </source>
</evidence>
<dbReference type="Gene3D" id="3.50.50.60">
    <property type="entry name" value="FAD/NAD(P)-binding domain"/>
    <property type="match status" value="1"/>
</dbReference>
<dbReference type="EMBL" id="WBKB01000001">
    <property type="protein sequence ID" value="KAB1645341.1"/>
    <property type="molecule type" value="Genomic_DNA"/>
</dbReference>
<evidence type="ECO:0000313" key="12">
    <source>
        <dbReference type="Proteomes" id="UP000433493"/>
    </source>
</evidence>
<keyword evidence="4" id="KW-0285">Flavoprotein</keyword>
<comment type="cofactor">
    <cofactor evidence="1">
        <name>FMN</name>
        <dbReference type="ChEBI" id="CHEBI:58210"/>
    </cofactor>
</comment>
<name>A0A7J5BGC2_9MICO</name>
<comment type="cofactor">
    <cofactor evidence="2">
        <name>[4Fe-4S] cluster</name>
        <dbReference type="ChEBI" id="CHEBI:49883"/>
    </cofactor>
</comment>
<keyword evidence="6" id="KW-0479">Metal-binding</keyword>
<dbReference type="PANTHER" id="PTHR42917">
    <property type="entry name" value="2,4-DIENOYL-COA REDUCTASE"/>
    <property type="match status" value="1"/>
</dbReference>
<keyword evidence="5" id="KW-0288">FMN</keyword>
<dbReference type="InterPro" id="IPR036188">
    <property type="entry name" value="FAD/NAD-bd_sf"/>
</dbReference>
<dbReference type="GO" id="GO:0046872">
    <property type="term" value="F:metal ion binding"/>
    <property type="evidence" value="ECO:0007669"/>
    <property type="project" value="UniProtKB-KW"/>
</dbReference>
<sequence length="661" mass="71013">MLFEPLQIGALTARSRVVVPPHSSAIGNLWGTDSEAEQAIAYLRRRAEAGVAWTTMPGRISNVLAPGFEPSGLSAVITTQYRFDNYVSRTSQYVDAMHDAGALAATQLTMNGGYPHAPSTRFAQKINAQAPHVISSHELDTLIEEYRFSAGQAFRAGIDVLELHMNHEDLTAQFVSARTNGREDEYGGSLKNRLRFPLAVLRAAREQIGPDRVLGVRFNGADELFYDLDEGVEIANAVAATGLVDYFHIVHGSTWGNPSYIQPHFFDLGKWSTDARAYRQALDLPIIYSGLVATPARAAEIISSGDSDMVGMARAHVADPDLLVKAKAGSPALVRPCIGANDCINRRYVDGLAFGCAVNPHAADERDGDWPAGRTGPREAIVVGGGPSGLEIAALLAEAGTSVTLHEASDALGGQLRSTAQAPSWERYGQYLDWQLARIQRLGIDVRLNSTFDEAALEQVADGVNVVFATGASERRPEIPGVDLPHVHTAREVLDHKLALEGNVLVIAHEDHLAPASVAESLAASGARVTMAYQTHVPAQLLGRYSVGAVLGRLDELGVRVEIMTEVTAIHEGRVSARNIYSGREFELPEIDHVVLACGGTSEAALFERAQAEGRVQSHILGDAYAPRRIVFGTRQALVLAKLICERAASETPPVAAAASR</sequence>
<evidence type="ECO:0000256" key="7">
    <source>
        <dbReference type="ARBA" id="ARBA00023002"/>
    </source>
</evidence>
<dbReference type="GO" id="GO:0016491">
    <property type="term" value="F:oxidoreductase activity"/>
    <property type="evidence" value="ECO:0007669"/>
    <property type="project" value="UniProtKB-KW"/>
</dbReference>
<evidence type="ECO:0000256" key="6">
    <source>
        <dbReference type="ARBA" id="ARBA00022723"/>
    </source>
</evidence>
<keyword evidence="7" id="KW-0560">Oxidoreductase</keyword>
<evidence type="ECO:0000256" key="3">
    <source>
        <dbReference type="ARBA" id="ARBA00011048"/>
    </source>
</evidence>
<dbReference type="GO" id="GO:0051536">
    <property type="term" value="F:iron-sulfur cluster binding"/>
    <property type="evidence" value="ECO:0007669"/>
    <property type="project" value="UniProtKB-KW"/>
</dbReference>
<feature type="domain" description="NADH:flavin oxidoreductase/NADH oxidase N-terminal" evidence="10">
    <location>
        <begin position="2"/>
        <end position="330"/>
    </location>
</feature>
<proteinExistence type="inferred from homology"/>
<keyword evidence="9" id="KW-0411">Iron-sulfur</keyword>
<comment type="caution">
    <text evidence="11">The sequence shown here is derived from an EMBL/GenBank/DDBJ whole genome shotgun (WGS) entry which is preliminary data.</text>
</comment>
<dbReference type="InterPro" id="IPR051793">
    <property type="entry name" value="NADH:flavin_oxidoreductase"/>
</dbReference>
<dbReference type="OrthoDB" id="3169239at2"/>
<dbReference type="Proteomes" id="UP000433493">
    <property type="component" value="Unassembled WGS sequence"/>
</dbReference>
<dbReference type="PRINTS" id="PR00368">
    <property type="entry name" value="FADPNR"/>
</dbReference>
<evidence type="ECO:0000256" key="1">
    <source>
        <dbReference type="ARBA" id="ARBA00001917"/>
    </source>
</evidence>
<comment type="similarity">
    <text evidence="3">In the N-terminal section; belongs to the NADH:flavin oxidoreductase/NADH oxidase family.</text>
</comment>
<dbReference type="PANTHER" id="PTHR42917:SF2">
    <property type="entry name" value="2,4-DIENOYL-COA REDUCTASE [(2E)-ENOYL-COA-PRODUCING]"/>
    <property type="match status" value="1"/>
</dbReference>
<keyword evidence="8" id="KW-0408">Iron</keyword>
<reference evidence="11 12" key="1">
    <citation type="submission" date="2019-09" db="EMBL/GenBank/DDBJ databases">
        <title>Phylogeny of genus Pseudoclavibacter and closely related genus.</title>
        <authorList>
            <person name="Li Y."/>
        </authorList>
    </citation>
    <scope>NUCLEOTIDE SEQUENCE [LARGE SCALE GENOMIC DNA]</scope>
    <source>
        <strain evidence="11 12">KCTC 13959</strain>
    </source>
</reference>
<evidence type="ECO:0000313" key="11">
    <source>
        <dbReference type="EMBL" id="KAB1645341.1"/>
    </source>
</evidence>
<evidence type="ECO:0000256" key="5">
    <source>
        <dbReference type="ARBA" id="ARBA00022643"/>
    </source>
</evidence>
<dbReference type="AlphaFoldDB" id="A0A7J5BGC2"/>
<evidence type="ECO:0000256" key="9">
    <source>
        <dbReference type="ARBA" id="ARBA00023014"/>
    </source>
</evidence>
<dbReference type="Pfam" id="PF13450">
    <property type="entry name" value="NAD_binding_8"/>
    <property type="match status" value="1"/>
</dbReference>
<dbReference type="SUPFAM" id="SSF51905">
    <property type="entry name" value="FAD/NAD(P)-binding domain"/>
    <property type="match status" value="1"/>
</dbReference>
<keyword evidence="12" id="KW-1185">Reference proteome</keyword>